<keyword evidence="4" id="KW-1185">Reference proteome</keyword>
<evidence type="ECO:0000259" key="2">
    <source>
        <dbReference type="Pfam" id="PF01979"/>
    </source>
</evidence>
<organism evidence="3 4">
    <name type="scientific">Litchfieldella qijiaojingensis</name>
    <dbReference type="NCBI Taxonomy" id="980347"/>
    <lineage>
        <taxon>Bacteria</taxon>
        <taxon>Pseudomonadati</taxon>
        <taxon>Pseudomonadota</taxon>
        <taxon>Gammaproteobacteria</taxon>
        <taxon>Oceanospirillales</taxon>
        <taxon>Halomonadaceae</taxon>
        <taxon>Litchfieldella</taxon>
    </lineage>
</organism>
<comment type="caution">
    <text evidence="3">The sequence shown here is derived from an EMBL/GenBank/DDBJ whole genome shotgun (WGS) entry which is preliminary data.</text>
</comment>
<feature type="signal peptide" evidence="1">
    <location>
        <begin position="1"/>
        <end position="23"/>
    </location>
</feature>
<feature type="domain" description="Amidohydrolase-related" evidence="2">
    <location>
        <begin position="79"/>
        <end position="465"/>
    </location>
</feature>
<dbReference type="InterPro" id="IPR011059">
    <property type="entry name" value="Metal-dep_hydrolase_composite"/>
</dbReference>
<feature type="chain" id="PRO_5046186524" evidence="1">
    <location>
        <begin position="24"/>
        <end position="476"/>
    </location>
</feature>
<dbReference type="PANTHER" id="PTHR43135">
    <property type="entry name" value="ALPHA-D-RIBOSE 1-METHYLPHOSPHONATE 5-TRIPHOSPHATE DIPHOSPHATASE"/>
    <property type="match status" value="1"/>
</dbReference>
<dbReference type="InterPro" id="IPR006680">
    <property type="entry name" value="Amidohydro-rel"/>
</dbReference>
<evidence type="ECO:0000313" key="4">
    <source>
        <dbReference type="Proteomes" id="UP000653056"/>
    </source>
</evidence>
<dbReference type="SUPFAM" id="SSF51338">
    <property type="entry name" value="Composite domain of metallo-dependent hydrolases"/>
    <property type="match status" value="1"/>
</dbReference>
<evidence type="ECO:0000256" key="1">
    <source>
        <dbReference type="SAM" id="SignalP"/>
    </source>
</evidence>
<dbReference type="Gene3D" id="3.20.20.140">
    <property type="entry name" value="Metal-dependent hydrolases"/>
    <property type="match status" value="1"/>
</dbReference>
<accession>A0ABQ2YNB7</accession>
<keyword evidence="1" id="KW-0732">Signal</keyword>
<dbReference type="Gene3D" id="2.30.40.10">
    <property type="entry name" value="Urease, subunit C, domain 1"/>
    <property type="match status" value="1"/>
</dbReference>
<dbReference type="EMBL" id="BMXS01000004">
    <property type="protein sequence ID" value="GGX87074.1"/>
    <property type="molecule type" value="Genomic_DNA"/>
</dbReference>
<dbReference type="InterPro" id="IPR051781">
    <property type="entry name" value="Metallo-dep_Hydrolase"/>
</dbReference>
<name>A0ABQ2YNB7_9GAMM</name>
<evidence type="ECO:0000313" key="3">
    <source>
        <dbReference type="EMBL" id="GGX87074.1"/>
    </source>
</evidence>
<protein>
    <submittedName>
        <fullName evidence="3">Amidohydrolase</fullName>
    </submittedName>
</protein>
<gene>
    <name evidence="3" type="ORF">GCM10007160_13020</name>
</gene>
<dbReference type="SUPFAM" id="SSF51556">
    <property type="entry name" value="Metallo-dependent hydrolases"/>
    <property type="match status" value="1"/>
</dbReference>
<sequence>MHIKPAAILVLLPLLVVAVPARSAESVFLTGATVYDGTGTAALENAVIEVKGEQIACIGGEATCPVTAGAETVDVSDRFITPGLVDAHVHFSQTGWLDGRPDSRIGHDFYDYEALQQALSATPDRWYRAYLCSGVTAVYDVGGFPWTLELEDHAADHPERPHVRPAGPLITHFEPVFPIFQVLDTGLFLPMRTDEEARASVRELAGMGARAIKVWYLDPPQDETEALDKRLLLIGREARAQGVPLVVHATQLRGAKVAVRAGAHMLAHSVRDRHVDEEFLRLARQVGTYYVPTLIVFQNWTRAIASVAIGKPPSLDDPNDCIDAETRRVVQDAARLHATLPDKLRYLARVISRRVNEARQSAIMEENLRRVYEAGIPIATGTDAGNPLTFHGPSIYREMEAMERAGIPAAEVLVMSTRHGAAAMERLDDFGTLEAGKLADLIVLREDPGESTHAFRSITHVMRGGTLHEITRFAAE</sequence>
<dbReference type="PANTHER" id="PTHR43135:SF3">
    <property type="entry name" value="ALPHA-D-RIBOSE 1-METHYLPHOSPHONATE 5-TRIPHOSPHATE DIPHOSPHATASE"/>
    <property type="match status" value="1"/>
</dbReference>
<dbReference type="Proteomes" id="UP000653056">
    <property type="component" value="Unassembled WGS sequence"/>
</dbReference>
<proteinExistence type="predicted"/>
<reference evidence="4" key="1">
    <citation type="journal article" date="2019" name="Int. J. Syst. Evol. Microbiol.">
        <title>The Global Catalogue of Microorganisms (GCM) 10K type strain sequencing project: providing services to taxonomists for standard genome sequencing and annotation.</title>
        <authorList>
            <consortium name="The Broad Institute Genomics Platform"/>
            <consortium name="The Broad Institute Genome Sequencing Center for Infectious Disease"/>
            <person name="Wu L."/>
            <person name="Ma J."/>
        </authorList>
    </citation>
    <scope>NUCLEOTIDE SEQUENCE [LARGE SCALE GENOMIC DNA]</scope>
    <source>
        <strain evidence="4">KCTC 22228</strain>
    </source>
</reference>
<dbReference type="InterPro" id="IPR032466">
    <property type="entry name" value="Metal_Hydrolase"/>
</dbReference>
<dbReference type="Pfam" id="PF01979">
    <property type="entry name" value="Amidohydro_1"/>
    <property type="match status" value="1"/>
</dbReference>